<feature type="compositionally biased region" description="Basic and acidic residues" evidence="1">
    <location>
        <begin position="193"/>
        <end position="215"/>
    </location>
</feature>
<feature type="region of interest" description="Disordered" evidence="1">
    <location>
        <begin position="166"/>
        <end position="226"/>
    </location>
</feature>
<dbReference type="GeneID" id="9835193"/>
<keyword evidence="2" id="KW-0812">Transmembrane</keyword>
<organism evidence="3 4">
    <name type="scientific">Ostreococcus tauri</name>
    <name type="common">Marine green alga</name>
    <dbReference type="NCBI Taxonomy" id="70448"/>
    <lineage>
        <taxon>Eukaryota</taxon>
        <taxon>Viridiplantae</taxon>
        <taxon>Chlorophyta</taxon>
        <taxon>Mamiellophyceae</taxon>
        <taxon>Mamiellales</taxon>
        <taxon>Bathycoccaceae</taxon>
        <taxon>Ostreococcus</taxon>
    </lineage>
</organism>
<sequence length="226" mass="24574">MELWGTSDASDALWWLASHPAFGAAAVLGVVWLVPRAVDAAWKYVVLPGVILLLVVVVVTTPAEALGFFGAAAREVAGHPEEILAVTVVFAVIALGPYLVGGAIVALLISGATILPGVFKPLLPPEVVRATEQVDSIASRVREERSFFDSFAKEVNDKRTSLKMQRSNGNATVSAPTLVENRTKPMKKTSATRAREDAIRVRERREQKRELEKRKQQYLADKTTAT</sequence>
<reference evidence="3 4" key="2">
    <citation type="journal article" date="2014" name="BMC Genomics">
        <title>An improved genome of the model marine alga Ostreococcus tauri unfolds by assessing Illumina de novo assemblies.</title>
        <authorList>
            <person name="Blanc-Mathieu R."/>
            <person name="Verhelst B."/>
            <person name="Derelle E."/>
            <person name="Rombauts S."/>
            <person name="Bouget F.Y."/>
            <person name="Carre I."/>
            <person name="Chateau A."/>
            <person name="Eyre-Walker A."/>
            <person name="Grimsley N."/>
            <person name="Moreau H."/>
            <person name="Piegu B."/>
            <person name="Rivals E."/>
            <person name="Schackwitz W."/>
            <person name="Van de Peer Y."/>
            <person name="Piganeau G."/>
        </authorList>
    </citation>
    <scope>NUCLEOTIDE SEQUENCE [LARGE SCALE GENOMIC DNA]</scope>
    <source>
        <strain evidence="4">OTTH 0595 / CCAP 157/2 / RCC745</strain>
    </source>
</reference>
<evidence type="ECO:0000256" key="1">
    <source>
        <dbReference type="SAM" id="MobiDB-lite"/>
    </source>
</evidence>
<dbReference type="EMBL" id="CAID01000005">
    <property type="protein sequence ID" value="CEF98013.1"/>
    <property type="molecule type" value="Genomic_DNA"/>
</dbReference>
<keyword evidence="2" id="KW-1133">Transmembrane helix</keyword>
<dbReference type="RefSeq" id="XP_003079387.2">
    <property type="nucleotide sequence ID" value="XM_003079339.2"/>
</dbReference>
<evidence type="ECO:0000256" key="2">
    <source>
        <dbReference type="SAM" id="Phobius"/>
    </source>
</evidence>
<comment type="caution">
    <text evidence="3">The sequence shown here is derived from an EMBL/GenBank/DDBJ whole genome shotgun (WGS) entry which is preliminary data.</text>
</comment>
<dbReference type="AlphaFoldDB" id="A0A090N3F2"/>
<feature type="transmembrane region" description="Helical" evidence="2">
    <location>
        <begin position="83"/>
        <end position="109"/>
    </location>
</feature>
<name>A0A090N3F2_OSTTA</name>
<evidence type="ECO:0000313" key="4">
    <source>
        <dbReference type="Proteomes" id="UP000009170"/>
    </source>
</evidence>
<keyword evidence="4" id="KW-1185">Reference proteome</keyword>
<protein>
    <submittedName>
        <fullName evidence="3">Unnamed product</fullName>
    </submittedName>
</protein>
<dbReference type="InParanoid" id="A0A090N3F2"/>
<keyword evidence="2" id="KW-0472">Membrane</keyword>
<dbReference type="Proteomes" id="UP000009170">
    <property type="component" value="Unassembled WGS sequence"/>
</dbReference>
<dbReference type="KEGG" id="ota:OT_ostta05g02780"/>
<proteinExistence type="predicted"/>
<evidence type="ECO:0000313" key="3">
    <source>
        <dbReference type="EMBL" id="CEF98013.1"/>
    </source>
</evidence>
<feature type="transmembrane region" description="Helical" evidence="2">
    <location>
        <begin position="12"/>
        <end position="34"/>
    </location>
</feature>
<feature type="compositionally biased region" description="Polar residues" evidence="1">
    <location>
        <begin position="166"/>
        <end position="175"/>
    </location>
</feature>
<reference evidence="4" key="1">
    <citation type="journal article" date="2006" name="Proc. Natl. Acad. Sci. U.S.A.">
        <title>Genome analysis of the smallest free-living eukaryote Ostreococcus tauri unveils many unique features.</title>
        <authorList>
            <person name="Derelle E."/>
            <person name="Ferraz C."/>
            <person name="Rombauts S."/>
            <person name="Rouze P."/>
            <person name="Worden A.Z."/>
            <person name="Robbens S."/>
            <person name="Partensky F."/>
            <person name="Degroeve S."/>
            <person name="Echeynie S."/>
            <person name="Cooke R."/>
            <person name="Saeys Y."/>
            <person name="Wuyts J."/>
            <person name="Jabbari K."/>
            <person name="Bowler C."/>
            <person name="Panaud O."/>
            <person name="Piegu B."/>
            <person name="Ball S.G."/>
            <person name="Ral J.-P."/>
            <person name="Bouget F.-Y."/>
            <person name="Piganeau G."/>
            <person name="De Baets B."/>
            <person name="Picard A."/>
            <person name="Delseny M."/>
            <person name="Demaille J."/>
            <person name="Van de Peer Y."/>
            <person name="Moreau H."/>
        </authorList>
    </citation>
    <scope>NUCLEOTIDE SEQUENCE [LARGE SCALE GENOMIC DNA]</scope>
    <source>
        <strain evidence="4">OTTH 0595 / CCAP 157/2 / RCC745</strain>
    </source>
</reference>
<accession>A0A090N3F2</accession>
<gene>
    <name evidence="3" type="ORF">OT_ostta05g02780</name>
</gene>
<feature type="transmembrane region" description="Helical" evidence="2">
    <location>
        <begin position="41"/>
        <end position="63"/>
    </location>
</feature>
<dbReference type="OrthoDB" id="10614711at2759"/>